<evidence type="ECO:0000313" key="2">
    <source>
        <dbReference type="Proteomes" id="UP000293550"/>
    </source>
</evidence>
<evidence type="ECO:0000313" key="1">
    <source>
        <dbReference type="EMBL" id="RZI45447.1"/>
    </source>
</evidence>
<comment type="caution">
    <text evidence="1">The sequence shown here is derived from an EMBL/GenBank/DDBJ whole genome shotgun (WGS) entry which is preliminary data.</text>
</comment>
<dbReference type="Proteomes" id="UP000293550">
    <property type="component" value="Unassembled WGS sequence"/>
</dbReference>
<proteinExistence type="predicted"/>
<dbReference type="EMBL" id="SCFB01000012">
    <property type="protein sequence ID" value="RZI45447.1"/>
    <property type="molecule type" value="Genomic_DNA"/>
</dbReference>
<protein>
    <submittedName>
        <fullName evidence="1">Uncharacterized protein</fullName>
    </submittedName>
</protein>
<dbReference type="AlphaFoldDB" id="A0A4V2DZL2"/>
<reference evidence="1 2" key="1">
    <citation type="submission" date="2018-10" db="EMBL/GenBank/DDBJ databases">
        <title>An updated phylogeny of the Alphaproteobacteria reveals that the parasitic Rickettsiales and Holosporales have independent origins.</title>
        <authorList>
            <person name="Munoz-Gomez S.A."/>
            <person name="Hess S."/>
            <person name="Burger G."/>
            <person name="Lang B.F."/>
            <person name="Susko E."/>
            <person name="Slamovits C.H."/>
            <person name="Roger A.J."/>
        </authorList>
    </citation>
    <scope>NUCLEOTIDE SEQUENCE [LARGE SCALE GENOMIC DNA]</scope>
    <source>
        <strain evidence="1">HOLO01</strain>
    </source>
</reference>
<gene>
    <name evidence="1" type="ORF">EQU50_07100</name>
</gene>
<sequence>MKLTQILTVALGLGLLAGVSPAFSSKLHIKNENAKELTVLIQSEGSSSEAVHWMELAVPAKAEKDVVVTAEEMGGKKTFSVKGKTNPITPKGMSSNMDINKNYILTFKDSSLGTECVCELAKD</sequence>
<keyword evidence="2" id="KW-1185">Reference proteome</keyword>
<accession>A0A4V2DZL2</accession>
<organism evidence="1 2">
    <name type="scientific">Candidatus Finniella inopinata</name>
    <dbReference type="NCBI Taxonomy" id="1696036"/>
    <lineage>
        <taxon>Bacteria</taxon>
        <taxon>Pseudomonadati</taxon>
        <taxon>Pseudomonadota</taxon>
        <taxon>Alphaproteobacteria</taxon>
        <taxon>Holosporales</taxon>
        <taxon>Candidatus Paracaedibacteraceae</taxon>
        <taxon>Candidatus Finniella</taxon>
    </lineage>
</organism>
<name>A0A4V2DZL2_9PROT</name>
<dbReference type="RefSeq" id="WP_130154434.1">
    <property type="nucleotide sequence ID" value="NZ_SCFB01000012.1"/>
</dbReference>